<dbReference type="Pfam" id="PF00875">
    <property type="entry name" value="DNA_photolyase"/>
    <property type="match status" value="1"/>
</dbReference>
<keyword evidence="3" id="KW-0274">FAD</keyword>
<dbReference type="AlphaFoldDB" id="A0A6C0HNT8"/>
<dbReference type="InterPro" id="IPR036134">
    <property type="entry name" value="Crypto/Photolyase_FAD-like_sf"/>
</dbReference>
<dbReference type="Pfam" id="PF03441">
    <property type="entry name" value="FAD_binding_7"/>
    <property type="match status" value="1"/>
</dbReference>
<dbReference type="PROSITE" id="PS51645">
    <property type="entry name" value="PHR_CRY_ALPHA_BETA"/>
    <property type="match status" value="1"/>
</dbReference>
<evidence type="ECO:0000256" key="1">
    <source>
        <dbReference type="ARBA" id="ARBA00001974"/>
    </source>
</evidence>
<evidence type="ECO:0000256" key="3">
    <source>
        <dbReference type="ARBA" id="ARBA00022827"/>
    </source>
</evidence>
<dbReference type="EMBL" id="MN739994">
    <property type="protein sequence ID" value="QHT82054.1"/>
    <property type="molecule type" value="Genomic_DNA"/>
</dbReference>
<dbReference type="Gene3D" id="1.25.40.80">
    <property type="match status" value="1"/>
</dbReference>
<dbReference type="Gene3D" id="3.40.50.620">
    <property type="entry name" value="HUPs"/>
    <property type="match status" value="1"/>
</dbReference>
<dbReference type="GO" id="GO:0006139">
    <property type="term" value="P:nucleobase-containing compound metabolic process"/>
    <property type="evidence" value="ECO:0007669"/>
    <property type="project" value="UniProtKB-ARBA"/>
</dbReference>
<organism evidence="6">
    <name type="scientific">viral metagenome</name>
    <dbReference type="NCBI Taxonomy" id="1070528"/>
    <lineage>
        <taxon>unclassified sequences</taxon>
        <taxon>metagenomes</taxon>
        <taxon>organismal metagenomes</taxon>
    </lineage>
</organism>
<dbReference type="GO" id="GO:0006950">
    <property type="term" value="P:response to stress"/>
    <property type="evidence" value="ECO:0007669"/>
    <property type="project" value="UniProtKB-ARBA"/>
</dbReference>
<feature type="domain" description="Photolyase/cryptochrome alpha/beta" evidence="5">
    <location>
        <begin position="1"/>
        <end position="126"/>
    </location>
</feature>
<dbReference type="GO" id="GO:0003904">
    <property type="term" value="F:deoxyribodipyrimidine photo-lyase activity"/>
    <property type="evidence" value="ECO:0007669"/>
    <property type="project" value="TreeGrafter"/>
</dbReference>
<dbReference type="Gene3D" id="1.10.579.10">
    <property type="entry name" value="DNA Cyclobutane Dipyrimidine Photolyase, subunit A, domain 3"/>
    <property type="match status" value="1"/>
</dbReference>
<evidence type="ECO:0000256" key="2">
    <source>
        <dbReference type="ARBA" id="ARBA00022630"/>
    </source>
</evidence>
<dbReference type="InterPro" id="IPR002081">
    <property type="entry name" value="Cryptochrome/DNA_photolyase_1"/>
</dbReference>
<dbReference type="InterPro" id="IPR006050">
    <property type="entry name" value="DNA_photolyase_N"/>
</dbReference>
<evidence type="ECO:0000256" key="4">
    <source>
        <dbReference type="ARBA" id="ARBA00022991"/>
    </source>
</evidence>
<dbReference type="SUPFAM" id="SSF48173">
    <property type="entry name" value="Cryptochrome/photolyase FAD-binding domain"/>
    <property type="match status" value="1"/>
</dbReference>
<evidence type="ECO:0000313" key="6">
    <source>
        <dbReference type="EMBL" id="QHT82054.1"/>
    </source>
</evidence>
<dbReference type="PROSITE" id="PS00394">
    <property type="entry name" value="DNA_PHOTOLYASES_1_1"/>
    <property type="match status" value="1"/>
</dbReference>
<dbReference type="InterPro" id="IPR018394">
    <property type="entry name" value="DNA_photolyase_1_CS_C"/>
</dbReference>
<comment type="cofactor">
    <cofactor evidence="1">
        <name>FAD</name>
        <dbReference type="ChEBI" id="CHEBI:57692"/>
    </cofactor>
</comment>
<dbReference type="SUPFAM" id="SSF52425">
    <property type="entry name" value="Cryptochrome/photolyase, N-terminal domain"/>
    <property type="match status" value="1"/>
</dbReference>
<evidence type="ECO:0000259" key="5">
    <source>
        <dbReference type="PROSITE" id="PS51645"/>
    </source>
</evidence>
<dbReference type="GO" id="GO:0071949">
    <property type="term" value="F:FAD binding"/>
    <property type="evidence" value="ECO:0007669"/>
    <property type="project" value="TreeGrafter"/>
</dbReference>
<sequence>MNVFWFRRDFRLLDNKGLNALALKKEPITCIFIFTPTQLKHNPFYSERSFQFMCESLMELRELLRKRGGDLAFFYGEPLDILKKLDMKTLAFNQDYTPYSIERDKKVVDYCLGHGIECITEEDVLLANMGTFVKKNAQPYVVYTAFKNRVLQNTPDEPHTVNAKFVSYPSTYEPKIPQHDQLEGGRKKGLLHLKREFTRDMQTPMQLSPYLKYGCVSIREAYGSNDDEGFRAQLIWREFFYYLTFYFPRVLKERSSFKADPIQWVEDPVGWKNWTEGKTGYPLVDASMRQLNQTGFMTNRGRLVTANYLTRTLKIDWRKGEQYFATHLIDYDPAINNGNWQWVAGTGADRAPYAQRIMNPILQEKKHDPDHAFVRTWIKDIE</sequence>
<dbReference type="InterPro" id="IPR014729">
    <property type="entry name" value="Rossmann-like_a/b/a_fold"/>
</dbReference>
<dbReference type="PANTHER" id="PTHR11455">
    <property type="entry name" value="CRYPTOCHROME"/>
    <property type="match status" value="1"/>
</dbReference>
<accession>A0A6C0HNT8</accession>
<dbReference type="GO" id="GO:0003677">
    <property type="term" value="F:DNA binding"/>
    <property type="evidence" value="ECO:0007669"/>
    <property type="project" value="TreeGrafter"/>
</dbReference>
<protein>
    <recommendedName>
        <fullName evidence="5">Photolyase/cryptochrome alpha/beta domain-containing protein</fullName>
    </recommendedName>
</protein>
<keyword evidence="2" id="KW-0285">Flavoprotein</keyword>
<dbReference type="InterPro" id="IPR005101">
    <property type="entry name" value="Cryptochr/Photolyase_FAD-bd"/>
</dbReference>
<proteinExistence type="predicted"/>
<dbReference type="InterPro" id="IPR036155">
    <property type="entry name" value="Crypto/Photolyase_N_sf"/>
</dbReference>
<keyword evidence="4" id="KW-0157">Chromophore</keyword>
<reference evidence="6" key="1">
    <citation type="journal article" date="2020" name="Nature">
        <title>Giant virus diversity and host interactions through global metagenomics.</title>
        <authorList>
            <person name="Schulz F."/>
            <person name="Roux S."/>
            <person name="Paez-Espino D."/>
            <person name="Jungbluth S."/>
            <person name="Walsh D.A."/>
            <person name="Denef V.J."/>
            <person name="McMahon K.D."/>
            <person name="Konstantinidis K.T."/>
            <person name="Eloe-Fadrosh E.A."/>
            <person name="Kyrpides N.C."/>
            <person name="Woyke T."/>
        </authorList>
    </citation>
    <scope>NUCLEOTIDE SEQUENCE</scope>
    <source>
        <strain evidence="6">GVMAG-M-3300023184-160</strain>
    </source>
</reference>
<dbReference type="PANTHER" id="PTHR11455:SF9">
    <property type="entry name" value="CRYPTOCHROME CIRCADIAN CLOCK 5 ISOFORM X1"/>
    <property type="match status" value="1"/>
</dbReference>
<name>A0A6C0HNT8_9ZZZZ</name>